<feature type="signal peptide" evidence="1">
    <location>
        <begin position="1"/>
        <end position="19"/>
    </location>
</feature>
<dbReference type="SUPFAM" id="SSF54427">
    <property type="entry name" value="NTF2-like"/>
    <property type="match status" value="1"/>
</dbReference>
<dbReference type="Proteomes" id="UP000238701">
    <property type="component" value="Unassembled WGS sequence"/>
</dbReference>
<dbReference type="Pfam" id="PF14534">
    <property type="entry name" value="DUF4440"/>
    <property type="match status" value="1"/>
</dbReference>
<evidence type="ECO:0000259" key="2">
    <source>
        <dbReference type="Pfam" id="PF14534"/>
    </source>
</evidence>
<reference evidence="4" key="1">
    <citation type="submission" date="2018-02" db="EMBL/GenBank/DDBJ databases">
        <authorList>
            <person name="Hausmann B."/>
        </authorList>
    </citation>
    <scope>NUCLEOTIDE SEQUENCE [LARGE SCALE GENOMIC DNA]</scope>
    <source>
        <strain evidence="4">Peat soil MAG SbA1</strain>
    </source>
</reference>
<dbReference type="Gene3D" id="3.10.450.50">
    <property type="match status" value="1"/>
</dbReference>
<gene>
    <name evidence="3" type="ORF">SBA1_850005</name>
</gene>
<feature type="chain" id="PRO_5015508800" description="DUF4440 domain-containing protein" evidence="1">
    <location>
        <begin position="20"/>
        <end position="146"/>
    </location>
</feature>
<name>A0A2U3L9H5_9BACT</name>
<feature type="domain" description="DUF4440" evidence="2">
    <location>
        <begin position="33"/>
        <end position="136"/>
    </location>
</feature>
<dbReference type="InterPro" id="IPR032710">
    <property type="entry name" value="NTF2-like_dom_sf"/>
</dbReference>
<keyword evidence="1" id="KW-0732">Signal</keyword>
<evidence type="ECO:0000313" key="3">
    <source>
        <dbReference type="EMBL" id="SPF48460.1"/>
    </source>
</evidence>
<organism evidence="3 4">
    <name type="scientific">Candidatus Sulfotelmatobacter kueseliae</name>
    <dbReference type="NCBI Taxonomy" id="2042962"/>
    <lineage>
        <taxon>Bacteria</taxon>
        <taxon>Pseudomonadati</taxon>
        <taxon>Acidobacteriota</taxon>
        <taxon>Terriglobia</taxon>
        <taxon>Terriglobales</taxon>
        <taxon>Candidatus Korobacteraceae</taxon>
        <taxon>Candidatus Sulfotelmatobacter</taxon>
    </lineage>
</organism>
<accession>A0A2U3L9H5</accession>
<dbReference type="EMBL" id="OMOD01000183">
    <property type="protein sequence ID" value="SPF48460.1"/>
    <property type="molecule type" value="Genomic_DNA"/>
</dbReference>
<protein>
    <recommendedName>
        <fullName evidence="2">DUF4440 domain-containing protein</fullName>
    </recommendedName>
</protein>
<dbReference type="AlphaFoldDB" id="A0A2U3L9H5"/>
<proteinExistence type="predicted"/>
<dbReference type="OrthoDB" id="5956292at2"/>
<dbReference type="InterPro" id="IPR027843">
    <property type="entry name" value="DUF4440"/>
</dbReference>
<sequence length="146" mass="16406">MIRTICCCFLLALSSVAVAAQQADPREAKLLILERMWNEAQVNRDSSALDALVSSRFIDTEWDGDVSDKQKFLADIRNPVYKPTLANIQDVKMNFFGDTAVVTGIYHTQGSYQGKPYDHMGRFTDTWVLDGGKWQCVASHTSLLKK</sequence>
<evidence type="ECO:0000256" key="1">
    <source>
        <dbReference type="SAM" id="SignalP"/>
    </source>
</evidence>
<evidence type="ECO:0000313" key="4">
    <source>
        <dbReference type="Proteomes" id="UP000238701"/>
    </source>
</evidence>